<dbReference type="EMBL" id="BK015253">
    <property type="protein sequence ID" value="DAD98111.1"/>
    <property type="molecule type" value="Genomic_DNA"/>
</dbReference>
<keyword evidence="1" id="KW-0378">Hydrolase</keyword>
<organism evidence="1">
    <name type="scientific">Myoviridae sp. ct1CM14</name>
    <dbReference type="NCBI Taxonomy" id="2825018"/>
    <lineage>
        <taxon>Viruses</taxon>
        <taxon>Duplodnaviria</taxon>
        <taxon>Heunggongvirae</taxon>
        <taxon>Uroviricota</taxon>
        <taxon>Caudoviricetes</taxon>
    </lineage>
</organism>
<protein>
    <submittedName>
        <fullName evidence="1">HNH endonuclease</fullName>
    </submittedName>
</protein>
<reference evidence="1" key="1">
    <citation type="journal article" date="2021" name="Proc. Natl. Acad. Sci. U.S.A.">
        <title>A Catalog of Tens of Thousands of Viruses from Human Metagenomes Reveals Hidden Associations with Chronic Diseases.</title>
        <authorList>
            <person name="Tisza M.J."/>
            <person name="Buck C.B."/>
        </authorList>
    </citation>
    <scope>NUCLEOTIDE SEQUENCE</scope>
    <source>
        <strain evidence="1">Ct1CM14</strain>
    </source>
</reference>
<keyword evidence="1" id="KW-0540">Nuclease</keyword>
<sequence>MWPLFFVYRFSYSPPCRHLLPRVPAHIRMMEDDNMLLKECRCGRLIPQSLKLCESCESKVQSRHMEYNRTRRSQKAAAFYVSKEWLTLRKQIIDIYDNIDIYALYKMQELVPCNPVHHIVELEDDWSQRLNPLNLIPLSHKSHNMITALYKHDKESMRRTQTELRRLIEYHFRDRGGYKKVLCDAFLVAPPLLFGENSPRKNQ</sequence>
<evidence type="ECO:0000313" key="1">
    <source>
        <dbReference type="EMBL" id="DAD98111.1"/>
    </source>
</evidence>
<proteinExistence type="predicted"/>
<keyword evidence="1" id="KW-0255">Endonuclease</keyword>
<name>A0A8S5NUN3_9CAUD</name>
<accession>A0A8S5NUN3</accession>
<dbReference type="GO" id="GO:0004519">
    <property type="term" value="F:endonuclease activity"/>
    <property type="evidence" value="ECO:0007669"/>
    <property type="project" value="UniProtKB-KW"/>
</dbReference>